<dbReference type="SMART" id="SM00411">
    <property type="entry name" value="BHL"/>
    <property type="match status" value="1"/>
</dbReference>
<dbReference type="Proteomes" id="UP000316852">
    <property type="component" value="Unassembled WGS sequence"/>
</dbReference>
<evidence type="ECO:0000313" key="10">
    <source>
        <dbReference type="Proteomes" id="UP000316852"/>
    </source>
</evidence>
<comment type="caution">
    <text evidence="7">The sequence shown here is derived from an EMBL/GenBank/DDBJ whole genome shotgun (WGS) entry which is preliminary data.</text>
</comment>
<dbReference type="EMBL" id="VBOR01000058">
    <property type="protein sequence ID" value="TMQ49308.1"/>
    <property type="molecule type" value="Genomic_DNA"/>
</dbReference>
<dbReference type="PANTHER" id="PTHR33175:SF3">
    <property type="entry name" value="DNA-BINDING PROTEIN HU-BETA"/>
    <property type="match status" value="1"/>
</dbReference>
<dbReference type="InterPro" id="IPR000119">
    <property type="entry name" value="Hist_DNA-bd"/>
</dbReference>
<evidence type="ECO:0000313" key="6">
    <source>
        <dbReference type="EMBL" id="TMQ58593.1"/>
    </source>
</evidence>
<sequence>MNKTELIATVARKTGLSAREARAAVETLFSPGKEGLIAAALMSGKKVQITGFGTFETRKRKAREGRNPQTGERIKIAASRFPAFHAGKALKDRIKK</sequence>
<dbReference type="PRINTS" id="PR01727">
    <property type="entry name" value="DNABINDINGHU"/>
</dbReference>
<reference evidence="9 10" key="1">
    <citation type="journal article" date="2019" name="Nat. Microbiol.">
        <title>Mediterranean grassland soil C-N compound turnover is dependent on rainfall and depth, and is mediated by genomically divergent microorganisms.</title>
        <authorList>
            <person name="Diamond S."/>
            <person name="Andeer P.F."/>
            <person name="Li Z."/>
            <person name="Crits-Christoph A."/>
            <person name="Burstein D."/>
            <person name="Anantharaman K."/>
            <person name="Lane K.R."/>
            <person name="Thomas B.C."/>
            <person name="Pan C."/>
            <person name="Northen T.R."/>
            <person name="Banfield J.F."/>
        </authorList>
    </citation>
    <scope>NUCLEOTIDE SEQUENCE [LARGE SCALE GENOMIC DNA]</scope>
    <source>
        <strain evidence="4">WS_1</strain>
        <strain evidence="5">WS_4</strain>
        <strain evidence="7">WS_5</strain>
        <strain evidence="6">WS_6</strain>
        <strain evidence="8">WS_7</strain>
    </source>
</reference>
<dbReference type="Proteomes" id="UP000317366">
    <property type="component" value="Unassembled WGS sequence"/>
</dbReference>
<evidence type="ECO:0000256" key="2">
    <source>
        <dbReference type="ARBA" id="ARBA00023125"/>
    </source>
</evidence>
<dbReference type="PROSITE" id="PS00045">
    <property type="entry name" value="HISTONE_LIKE"/>
    <property type="match status" value="1"/>
</dbReference>
<dbReference type="EMBL" id="VBOW01000032">
    <property type="protein sequence ID" value="TMQ58593.1"/>
    <property type="molecule type" value="Genomic_DNA"/>
</dbReference>
<dbReference type="Proteomes" id="UP000316292">
    <property type="component" value="Unassembled WGS sequence"/>
</dbReference>
<dbReference type="GO" id="GO:0003677">
    <property type="term" value="F:DNA binding"/>
    <property type="evidence" value="ECO:0007669"/>
    <property type="project" value="UniProtKB-KW"/>
</dbReference>
<dbReference type="Proteomes" id="UP000320913">
    <property type="component" value="Unassembled WGS sequence"/>
</dbReference>
<dbReference type="InterPro" id="IPR010992">
    <property type="entry name" value="IHF-like_DNA-bd_dom_sf"/>
</dbReference>
<evidence type="ECO:0000313" key="11">
    <source>
        <dbReference type="Proteomes" id="UP000320913"/>
    </source>
</evidence>
<dbReference type="EMBL" id="VBOX01000061">
    <property type="protein sequence ID" value="TMQ63273.1"/>
    <property type="molecule type" value="Genomic_DNA"/>
</dbReference>
<dbReference type="EMBL" id="VBOV01000098">
    <property type="protein sequence ID" value="TMQ59591.1"/>
    <property type="molecule type" value="Genomic_DNA"/>
</dbReference>
<evidence type="ECO:0000313" key="9">
    <source>
        <dbReference type="Proteomes" id="UP000316292"/>
    </source>
</evidence>
<dbReference type="Proteomes" id="UP000319829">
    <property type="component" value="Unassembled WGS sequence"/>
</dbReference>
<evidence type="ECO:0000313" key="5">
    <source>
        <dbReference type="EMBL" id="TMQ54265.1"/>
    </source>
</evidence>
<dbReference type="CDD" id="cd13831">
    <property type="entry name" value="HU"/>
    <property type="match status" value="1"/>
</dbReference>
<keyword evidence="1" id="KW-0226">DNA condensation</keyword>
<dbReference type="AlphaFoldDB" id="A0A538T7I2"/>
<accession>A0A538T7I2</accession>
<dbReference type="PANTHER" id="PTHR33175">
    <property type="entry name" value="DNA-BINDING PROTEIN HU"/>
    <property type="match status" value="1"/>
</dbReference>
<dbReference type="Gene3D" id="4.10.520.10">
    <property type="entry name" value="IHF-like DNA-binding proteins"/>
    <property type="match status" value="1"/>
</dbReference>
<keyword evidence="2 7" id="KW-0238">DNA-binding</keyword>
<dbReference type="SUPFAM" id="SSF47729">
    <property type="entry name" value="IHF-like DNA-binding proteins"/>
    <property type="match status" value="1"/>
</dbReference>
<evidence type="ECO:0000313" key="7">
    <source>
        <dbReference type="EMBL" id="TMQ59591.1"/>
    </source>
</evidence>
<comment type="similarity">
    <text evidence="3">Belongs to the bacterial histone-like protein family.</text>
</comment>
<gene>
    <name evidence="4" type="ORF">E6K71_05140</name>
    <name evidence="5" type="ORF">E6K74_06905</name>
    <name evidence="7" type="ORF">E6K75_03910</name>
    <name evidence="6" type="ORF">E6K76_07580</name>
    <name evidence="8" type="ORF">E6K77_05660</name>
</gene>
<evidence type="ECO:0000313" key="4">
    <source>
        <dbReference type="EMBL" id="TMQ49308.1"/>
    </source>
</evidence>
<dbReference type="GO" id="GO:0030527">
    <property type="term" value="F:structural constituent of chromatin"/>
    <property type="evidence" value="ECO:0007669"/>
    <property type="project" value="InterPro"/>
</dbReference>
<proteinExistence type="inferred from homology"/>
<dbReference type="InterPro" id="IPR020816">
    <property type="entry name" value="Histone-like_DNA-bd_CS"/>
</dbReference>
<dbReference type="Pfam" id="PF00216">
    <property type="entry name" value="Bac_DNA_binding"/>
    <property type="match status" value="1"/>
</dbReference>
<evidence type="ECO:0000256" key="1">
    <source>
        <dbReference type="ARBA" id="ARBA00023067"/>
    </source>
</evidence>
<evidence type="ECO:0000313" key="8">
    <source>
        <dbReference type="EMBL" id="TMQ63273.1"/>
    </source>
</evidence>
<name>A0A538T7I2_UNCEI</name>
<evidence type="ECO:0000256" key="3">
    <source>
        <dbReference type="RuleBase" id="RU003939"/>
    </source>
</evidence>
<organism evidence="7 11">
    <name type="scientific">Eiseniibacteriota bacterium</name>
    <dbReference type="NCBI Taxonomy" id="2212470"/>
    <lineage>
        <taxon>Bacteria</taxon>
        <taxon>Candidatus Eiseniibacteriota</taxon>
    </lineage>
</organism>
<dbReference type="EMBL" id="VBOU01000075">
    <property type="protein sequence ID" value="TMQ54265.1"/>
    <property type="molecule type" value="Genomic_DNA"/>
</dbReference>
<dbReference type="GO" id="GO:0030261">
    <property type="term" value="P:chromosome condensation"/>
    <property type="evidence" value="ECO:0007669"/>
    <property type="project" value="UniProtKB-KW"/>
</dbReference>
<dbReference type="GO" id="GO:0005829">
    <property type="term" value="C:cytosol"/>
    <property type="evidence" value="ECO:0007669"/>
    <property type="project" value="TreeGrafter"/>
</dbReference>
<protein>
    <submittedName>
        <fullName evidence="7">HU family DNA-binding protein</fullName>
    </submittedName>
</protein>